<dbReference type="AlphaFoldDB" id="A0A9N9RYY6"/>
<evidence type="ECO:0000256" key="3">
    <source>
        <dbReference type="ARBA" id="ARBA00022525"/>
    </source>
</evidence>
<evidence type="ECO:0000256" key="1">
    <source>
        <dbReference type="ARBA" id="ARBA00004613"/>
    </source>
</evidence>
<dbReference type="InterPro" id="IPR034763">
    <property type="entry name" value="P14a_insect"/>
</dbReference>
<evidence type="ECO:0000313" key="8">
    <source>
        <dbReference type="Proteomes" id="UP001153620"/>
    </source>
</evidence>
<protein>
    <recommendedName>
        <fullName evidence="6">SCP domain-containing protein</fullName>
    </recommendedName>
</protein>
<feature type="signal peptide" evidence="5">
    <location>
        <begin position="1"/>
        <end position="23"/>
    </location>
</feature>
<name>A0A9N9RYY6_9DIPT</name>
<evidence type="ECO:0000313" key="7">
    <source>
        <dbReference type="EMBL" id="CAG9807638.1"/>
    </source>
</evidence>
<dbReference type="CDD" id="cd05380">
    <property type="entry name" value="CAP_euk"/>
    <property type="match status" value="1"/>
</dbReference>
<organism evidence="7 8">
    <name type="scientific">Chironomus riparius</name>
    <dbReference type="NCBI Taxonomy" id="315576"/>
    <lineage>
        <taxon>Eukaryota</taxon>
        <taxon>Metazoa</taxon>
        <taxon>Ecdysozoa</taxon>
        <taxon>Arthropoda</taxon>
        <taxon>Hexapoda</taxon>
        <taxon>Insecta</taxon>
        <taxon>Pterygota</taxon>
        <taxon>Neoptera</taxon>
        <taxon>Endopterygota</taxon>
        <taxon>Diptera</taxon>
        <taxon>Nematocera</taxon>
        <taxon>Chironomoidea</taxon>
        <taxon>Chironomidae</taxon>
        <taxon>Chironominae</taxon>
        <taxon>Chironomus</taxon>
    </lineage>
</organism>
<comment type="similarity">
    <text evidence="2">Belongs to the CRISP family.</text>
</comment>
<proteinExistence type="inferred from homology"/>
<dbReference type="GO" id="GO:0005576">
    <property type="term" value="C:extracellular region"/>
    <property type="evidence" value="ECO:0007669"/>
    <property type="project" value="UniProtKB-SubCell"/>
</dbReference>
<dbReference type="OrthoDB" id="414826at2759"/>
<evidence type="ECO:0000256" key="2">
    <source>
        <dbReference type="ARBA" id="ARBA00009923"/>
    </source>
</evidence>
<dbReference type="InterPro" id="IPR035940">
    <property type="entry name" value="CAP_sf"/>
</dbReference>
<feature type="chain" id="PRO_5040170070" description="SCP domain-containing protein" evidence="5">
    <location>
        <begin position="24"/>
        <end position="241"/>
    </location>
</feature>
<dbReference type="InterPro" id="IPR001283">
    <property type="entry name" value="CRISP-related"/>
</dbReference>
<dbReference type="PIRSF" id="PIRSF038921">
    <property type="entry name" value="P14a"/>
    <property type="match status" value="1"/>
</dbReference>
<feature type="domain" description="SCP" evidence="6">
    <location>
        <begin position="56"/>
        <end position="215"/>
    </location>
</feature>
<keyword evidence="4 5" id="KW-0732">Signal</keyword>
<evidence type="ECO:0000259" key="6">
    <source>
        <dbReference type="SMART" id="SM00198"/>
    </source>
</evidence>
<reference evidence="7" key="1">
    <citation type="submission" date="2022-01" db="EMBL/GenBank/DDBJ databases">
        <authorList>
            <person name="King R."/>
        </authorList>
    </citation>
    <scope>NUCLEOTIDE SEQUENCE</scope>
</reference>
<accession>A0A9N9RYY6</accession>
<dbReference type="SMART" id="SM00198">
    <property type="entry name" value="SCP"/>
    <property type="match status" value="1"/>
</dbReference>
<dbReference type="PANTHER" id="PTHR10334">
    <property type="entry name" value="CYSTEINE-RICH SECRETORY PROTEIN-RELATED"/>
    <property type="match status" value="1"/>
</dbReference>
<gene>
    <name evidence="7" type="ORF">CHIRRI_LOCUS10484</name>
</gene>
<comment type="subcellular location">
    <subcellularLocation>
        <location evidence="1">Secreted</location>
    </subcellularLocation>
</comment>
<dbReference type="Gene3D" id="3.40.33.10">
    <property type="entry name" value="CAP"/>
    <property type="match status" value="1"/>
</dbReference>
<dbReference type="EMBL" id="OU895879">
    <property type="protein sequence ID" value="CAG9807638.1"/>
    <property type="molecule type" value="Genomic_DNA"/>
</dbReference>
<dbReference type="InterPro" id="IPR014044">
    <property type="entry name" value="CAP_dom"/>
</dbReference>
<dbReference type="Pfam" id="PF00188">
    <property type="entry name" value="CAP"/>
    <property type="match status" value="1"/>
</dbReference>
<dbReference type="SUPFAM" id="SSF55797">
    <property type="entry name" value="PR-1-like"/>
    <property type="match status" value="1"/>
</dbReference>
<dbReference type="Proteomes" id="UP001153620">
    <property type="component" value="Chromosome 3"/>
</dbReference>
<reference evidence="7" key="2">
    <citation type="submission" date="2022-10" db="EMBL/GenBank/DDBJ databases">
        <authorList>
            <consortium name="ENA_rothamsted_submissions"/>
            <consortium name="culmorum"/>
            <person name="King R."/>
        </authorList>
    </citation>
    <scope>NUCLEOTIDE SEQUENCE</scope>
</reference>
<evidence type="ECO:0000256" key="4">
    <source>
        <dbReference type="ARBA" id="ARBA00022729"/>
    </source>
</evidence>
<keyword evidence="8" id="KW-1185">Reference proteome</keyword>
<evidence type="ECO:0000256" key="5">
    <source>
        <dbReference type="SAM" id="SignalP"/>
    </source>
</evidence>
<keyword evidence="3" id="KW-0964">Secreted</keyword>
<sequence>MKKSILIICFVLYSFNIISSASGYCSLCAGHIACNTTGDFNPNCPRDAIVVPLSSVERNILLDAHNNYRNQIASGSIPNFPTAERMMAVTWDFELAWLAELNVMQCVMEHDQCRSTSQFPFAGQNIYMHGTTGDWNPIAQQLNGAAKLWFEEYRLSNSSDISNCCGGSRFPQIGHFLQMVQDRVIRIGCASARYSTIQWATTLVTCNYSWGNFNNQPVYRSGDPGSRCTTRHGTFTNLCNT</sequence>